<dbReference type="AlphaFoldDB" id="A0A4R5DNZ3"/>
<dbReference type="EMBL" id="SMFL01000004">
    <property type="protein sequence ID" value="TDE15287.1"/>
    <property type="molecule type" value="Genomic_DNA"/>
</dbReference>
<gene>
    <name evidence="1" type="ORF">E0F88_12245</name>
</gene>
<accession>A0A4R5DNZ3</accession>
<dbReference type="RefSeq" id="WP_131958550.1">
    <property type="nucleotide sequence ID" value="NZ_SMFL01000004.1"/>
</dbReference>
<name>A0A4R5DNZ3_9BACT</name>
<protein>
    <submittedName>
        <fullName evidence="1">Uncharacterized protein</fullName>
    </submittedName>
</protein>
<evidence type="ECO:0000313" key="2">
    <source>
        <dbReference type="Proteomes" id="UP000294850"/>
    </source>
</evidence>
<comment type="caution">
    <text evidence="1">The sequence shown here is derived from an EMBL/GenBank/DDBJ whole genome shotgun (WGS) entry which is preliminary data.</text>
</comment>
<dbReference type="Proteomes" id="UP000294850">
    <property type="component" value="Unassembled WGS sequence"/>
</dbReference>
<evidence type="ECO:0000313" key="1">
    <source>
        <dbReference type="EMBL" id="TDE15287.1"/>
    </source>
</evidence>
<organism evidence="1 2">
    <name type="scientific">Dyadobacter psychrotolerans</name>
    <dbReference type="NCBI Taxonomy" id="2541721"/>
    <lineage>
        <taxon>Bacteria</taxon>
        <taxon>Pseudomonadati</taxon>
        <taxon>Bacteroidota</taxon>
        <taxon>Cytophagia</taxon>
        <taxon>Cytophagales</taxon>
        <taxon>Spirosomataceae</taxon>
        <taxon>Dyadobacter</taxon>
    </lineage>
</organism>
<proteinExistence type="predicted"/>
<reference evidence="1 2" key="1">
    <citation type="submission" date="2019-03" db="EMBL/GenBank/DDBJ databases">
        <title>Dyadobacter AR-3-6 sp. nov., isolated from arctic soil.</title>
        <authorList>
            <person name="Chaudhary D.K."/>
        </authorList>
    </citation>
    <scope>NUCLEOTIDE SEQUENCE [LARGE SCALE GENOMIC DNA]</scope>
    <source>
        <strain evidence="1 2">AR-3-6</strain>
    </source>
</reference>
<sequence>MSYVVLNNITGLGYGSSFYLTANNVRSASDDGRGPVYSTVAVPDSQLPDPTPVPTETKLVLASGQILPPVGKILYSTTNLLRFWEDKEQATLFGVDGKTKEQCSTPVNQVVGSYTGNYFAKKSPFGRIDLFSVEVKATFPFNRQGKAVQTTIPLWVNVFVRYNEEGIIDNPTGPGSSEIPYQMDENGNIVQGSTVESNSKIKYWIGGILLFLFIKSRK</sequence>
<keyword evidence="2" id="KW-1185">Reference proteome</keyword>